<evidence type="ECO:0000256" key="1">
    <source>
        <dbReference type="ARBA" id="ARBA00005870"/>
    </source>
</evidence>
<dbReference type="Proteomes" id="UP000319619">
    <property type="component" value="Unassembled WGS sequence"/>
</dbReference>
<dbReference type="SUPFAM" id="SSF50447">
    <property type="entry name" value="Translation proteins"/>
    <property type="match status" value="1"/>
</dbReference>
<protein>
    <recommendedName>
        <fullName evidence="2 8">Elongation factor G</fullName>
    </recommendedName>
</protein>
<dbReference type="Gene3D" id="3.30.70.870">
    <property type="entry name" value="Elongation Factor G (Translational Gtpase), domain 3"/>
    <property type="match status" value="1"/>
</dbReference>
<dbReference type="NCBIfam" id="TIGR00231">
    <property type="entry name" value="small_GTP"/>
    <property type="match status" value="1"/>
</dbReference>
<dbReference type="InterPro" id="IPR027417">
    <property type="entry name" value="P-loop_NTPase"/>
</dbReference>
<dbReference type="AlphaFoldDB" id="A0A532UTT4"/>
<organism evidence="10 11">
    <name type="scientific">candidate division LCP-89 bacterium B3_LCP</name>
    <dbReference type="NCBI Taxonomy" id="2012998"/>
    <lineage>
        <taxon>Bacteria</taxon>
        <taxon>Pseudomonadati</taxon>
        <taxon>Bacteria division LCP-89</taxon>
    </lineage>
</organism>
<evidence type="ECO:0000313" key="11">
    <source>
        <dbReference type="Proteomes" id="UP000319619"/>
    </source>
</evidence>
<comment type="caution">
    <text evidence="10">The sequence shown here is derived from an EMBL/GenBank/DDBJ whole genome shotgun (WGS) entry which is preliminary data.</text>
</comment>
<evidence type="ECO:0000256" key="7">
    <source>
        <dbReference type="ARBA" id="ARBA00024731"/>
    </source>
</evidence>
<evidence type="ECO:0000256" key="2">
    <source>
        <dbReference type="ARBA" id="ARBA00017872"/>
    </source>
</evidence>
<dbReference type="SMART" id="SM00838">
    <property type="entry name" value="EFG_C"/>
    <property type="match status" value="1"/>
</dbReference>
<evidence type="ECO:0000256" key="3">
    <source>
        <dbReference type="ARBA" id="ARBA00022741"/>
    </source>
</evidence>
<gene>
    <name evidence="10" type="primary">fusA</name>
    <name evidence="10" type="ORF">CEE37_12610</name>
</gene>
<dbReference type="PROSITE" id="PS51722">
    <property type="entry name" value="G_TR_2"/>
    <property type="match status" value="1"/>
</dbReference>
<feature type="domain" description="Tr-type G" evidence="9">
    <location>
        <begin position="4"/>
        <end position="279"/>
    </location>
</feature>
<dbReference type="Gene3D" id="3.40.50.300">
    <property type="entry name" value="P-loop containing nucleotide triphosphate hydrolases"/>
    <property type="match status" value="1"/>
</dbReference>
<dbReference type="Pfam" id="PF22042">
    <property type="entry name" value="EF-G_D2"/>
    <property type="match status" value="1"/>
</dbReference>
<dbReference type="CDD" id="cd04170">
    <property type="entry name" value="EF-G_bact"/>
    <property type="match status" value="1"/>
</dbReference>
<accession>A0A532UTT4</accession>
<dbReference type="SMART" id="SM00889">
    <property type="entry name" value="EFG_IV"/>
    <property type="match status" value="1"/>
</dbReference>
<dbReference type="InterPro" id="IPR035647">
    <property type="entry name" value="EFG_III/V"/>
</dbReference>
<comment type="similarity">
    <text evidence="1">Belongs to the TRAFAC class translation factor GTPase superfamily. Classic translation factor GTPase family. EF-G/EF-2 subfamily.</text>
</comment>
<sequence>MSANAIHNVALIGHSASGKTSLAEAMLFAMGAVDRMGKIEEGNTSSDYQKEEIDRQISIAATPLYGNHNGHKINIIDTPGYTDFVTEIHGALRVADAAIVVVDALTGPEVGTELTWKTAEQLGVPRALFINRLDKEHVSFNKTLESLQETFGGSVVPLQFAVNEGPGLERIVDVVLGKSILYQGGKAKGKPEEVPVDLTDKLEELRSSLAESVAENDEELLDIYCENGELTPEQMQAGLLKGFVSGGLFPVFCGSSTLPAGVDRLLDMIVEMFPNASSYPELKGFHPDTNEEMTRSFDHKTPTAFIFKTVSEQHLGELSFFRVLSGEVKGGSDIYNATQKRNEKVGQLYTMNGKNRTNADKVEAGDIGAVVKLKDTHTGDTLCDSRDSIIIPAVKIPDPVYRVAVIPRAKGDEEKLSIGLSSLHEEDPSFFASFDPELKQTIVAGQGELHLNVVLSRLKDKFGVEVDTDTPCIPYRESVRKPAEGQGKHKKQSGGRGQYGDVWLRVESQERGGEDSLEFVNAIVGGVVPSKFIPAVEKGIRGAMVDGAIAGYPVVDMKVTLYDGTHHAVDSSEMAFKIAASVGFKKVFKNCDPIILEPIYDIEVTVPEDYMGDVMGDISGRRGKIQGMDAEGKFQIIRAKVPLAELHTYSIQLRSMTSGRGLFRMKLSHYDPVPREIQEKLITDYETRREEGTL</sequence>
<keyword evidence="3" id="KW-0547">Nucleotide-binding</keyword>
<dbReference type="InterPro" id="IPR035649">
    <property type="entry name" value="EFG_V"/>
</dbReference>
<dbReference type="FunFam" id="3.30.70.240:FF:000001">
    <property type="entry name" value="Elongation factor G"/>
    <property type="match status" value="1"/>
</dbReference>
<dbReference type="InterPro" id="IPR053905">
    <property type="entry name" value="EF-G-like_DII"/>
</dbReference>
<dbReference type="CDD" id="cd16262">
    <property type="entry name" value="EFG_III"/>
    <property type="match status" value="1"/>
</dbReference>
<proteinExistence type="inferred from homology"/>
<dbReference type="InterPro" id="IPR047872">
    <property type="entry name" value="EFG_IV"/>
</dbReference>
<keyword evidence="4 10" id="KW-0251">Elongation factor</keyword>
<dbReference type="Gene3D" id="3.30.70.240">
    <property type="match status" value="1"/>
</dbReference>
<dbReference type="InterPro" id="IPR005517">
    <property type="entry name" value="Transl_elong_EFG/EF2_IV"/>
</dbReference>
<dbReference type="Pfam" id="PF00679">
    <property type="entry name" value="EFG_C"/>
    <property type="match status" value="1"/>
</dbReference>
<dbReference type="InterPro" id="IPR009022">
    <property type="entry name" value="EFG_III"/>
</dbReference>
<dbReference type="InterPro" id="IPR041095">
    <property type="entry name" value="EFG_II"/>
</dbReference>
<keyword evidence="5" id="KW-0648">Protein biosynthesis</keyword>
<dbReference type="NCBIfam" id="NF009381">
    <property type="entry name" value="PRK12740.1-5"/>
    <property type="match status" value="1"/>
</dbReference>
<dbReference type="EMBL" id="NJBN01000010">
    <property type="protein sequence ID" value="TKJ38355.1"/>
    <property type="molecule type" value="Genomic_DNA"/>
</dbReference>
<evidence type="ECO:0000256" key="5">
    <source>
        <dbReference type="ARBA" id="ARBA00022917"/>
    </source>
</evidence>
<dbReference type="Pfam" id="PF03764">
    <property type="entry name" value="EFG_IV"/>
    <property type="match status" value="1"/>
</dbReference>
<dbReference type="NCBIfam" id="NF009891">
    <property type="entry name" value="PRK13351.1-1"/>
    <property type="match status" value="1"/>
</dbReference>
<evidence type="ECO:0000259" key="9">
    <source>
        <dbReference type="PROSITE" id="PS51722"/>
    </source>
</evidence>
<keyword evidence="6" id="KW-0342">GTP-binding</keyword>
<dbReference type="CDD" id="cd04088">
    <property type="entry name" value="EFG_mtEFG_II"/>
    <property type="match status" value="1"/>
</dbReference>
<evidence type="ECO:0000256" key="6">
    <source>
        <dbReference type="ARBA" id="ARBA00023134"/>
    </source>
</evidence>
<dbReference type="SUPFAM" id="SSF54980">
    <property type="entry name" value="EF-G C-terminal domain-like"/>
    <property type="match status" value="2"/>
</dbReference>
<dbReference type="CDD" id="cd01434">
    <property type="entry name" value="EFG_mtEFG1_IV"/>
    <property type="match status" value="1"/>
</dbReference>
<dbReference type="InterPro" id="IPR000795">
    <property type="entry name" value="T_Tr_GTP-bd_dom"/>
</dbReference>
<dbReference type="FunFam" id="3.30.230.10:FF:000003">
    <property type="entry name" value="Elongation factor G"/>
    <property type="match status" value="1"/>
</dbReference>
<dbReference type="SUPFAM" id="SSF54211">
    <property type="entry name" value="Ribosomal protein S5 domain 2-like"/>
    <property type="match status" value="1"/>
</dbReference>
<dbReference type="Gene3D" id="3.30.230.10">
    <property type="match status" value="1"/>
</dbReference>
<evidence type="ECO:0000256" key="8">
    <source>
        <dbReference type="NCBIfam" id="TIGR00484"/>
    </source>
</evidence>
<dbReference type="GO" id="GO:0005525">
    <property type="term" value="F:GTP binding"/>
    <property type="evidence" value="ECO:0007669"/>
    <property type="project" value="UniProtKB-UniRule"/>
</dbReference>
<dbReference type="NCBIfam" id="NF009379">
    <property type="entry name" value="PRK12740.1-3"/>
    <property type="match status" value="1"/>
</dbReference>
<dbReference type="CDD" id="cd03713">
    <property type="entry name" value="EFG_mtEFG_C"/>
    <property type="match status" value="1"/>
</dbReference>
<name>A0A532UTT4_UNCL8</name>
<dbReference type="NCBIfam" id="TIGR00484">
    <property type="entry name" value="EF-G"/>
    <property type="match status" value="1"/>
</dbReference>
<dbReference type="InterPro" id="IPR000640">
    <property type="entry name" value="EFG_V-like"/>
</dbReference>
<dbReference type="Gene3D" id="2.40.30.10">
    <property type="entry name" value="Translation factors"/>
    <property type="match status" value="1"/>
</dbReference>
<reference evidence="10 11" key="1">
    <citation type="submission" date="2017-06" db="EMBL/GenBank/DDBJ databases">
        <title>Novel microbial phyla capable of carbon fixation and sulfur reduction in deep-sea sediments.</title>
        <authorList>
            <person name="Huang J."/>
            <person name="Baker B."/>
            <person name="Wang Y."/>
        </authorList>
    </citation>
    <scope>NUCLEOTIDE SEQUENCE [LARGE SCALE GENOMIC DNA]</scope>
    <source>
        <strain evidence="10">B3_LCP</strain>
    </source>
</reference>
<dbReference type="InterPro" id="IPR004540">
    <property type="entry name" value="Transl_elong_EFG/EF2"/>
</dbReference>
<dbReference type="GO" id="GO:0003924">
    <property type="term" value="F:GTPase activity"/>
    <property type="evidence" value="ECO:0007669"/>
    <property type="project" value="InterPro"/>
</dbReference>
<dbReference type="PANTHER" id="PTHR43261">
    <property type="entry name" value="TRANSLATION ELONGATION FACTOR G-RELATED"/>
    <property type="match status" value="1"/>
</dbReference>
<dbReference type="InterPro" id="IPR020568">
    <property type="entry name" value="Ribosomal_Su5_D2-typ_SF"/>
</dbReference>
<comment type="function">
    <text evidence="7">Catalyzes the GTP-dependent ribosomal translocation step during translation elongation. During this step, the ribosome changes from the pre-translocational (PRE) to the post-translocational (POST) state as the newly formed A-site-bound peptidyl-tRNA and P-site-bound deacylated tRNA move to the P and E sites, respectively. Catalyzes the coordinated movement of the two tRNA molecules, the mRNA and conformational changes in the ribosome.</text>
</comment>
<dbReference type="PRINTS" id="PR00315">
    <property type="entry name" value="ELONGATNFCT"/>
</dbReference>
<dbReference type="GO" id="GO:0032790">
    <property type="term" value="P:ribosome disassembly"/>
    <property type="evidence" value="ECO:0007669"/>
    <property type="project" value="TreeGrafter"/>
</dbReference>
<dbReference type="PANTHER" id="PTHR43261:SF6">
    <property type="entry name" value="ELONGATION FACTOR G-LIKE PROTEIN"/>
    <property type="match status" value="1"/>
</dbReference>
<dbReference type="Pfam" id="PF14492">
    <property type="entry name" value="EFG_III"/>
    <property type="match status" value="1"/>
</dbReference>
<dbReference type="InterPro" id="IPR005225">
    <property type="entry name" value="Small_GTP-bd"/>
</dbReference>
<dbReference type="GO" id="GO:0003746">
    <property type="term" value="F:translation elongation factor activity"/>
    <property type="evidence" value="ECO:0007669"/>
    <property type="project" value="UniProtKB-UniRule"/>
</dbReference>
<evidence type="ECO:0000313" key="10">
    <source>
        <dbReference type="EMBL" id="TKJ38355.1"/>
    </source>
</evidence>
<dbReference type="InterPro" id="IPR014721">
    <property type="entry name" value="Ribsml_uS5_D2-typ_fold_subgr"/>
</dbReference>
<dbReference type="InterPro" id="IPR009000">
    <property type="entry name" value="Transl_B-barrel_sf"/>
</dbReference>
<evidence type="ECO:0000256" key="4">
    <source>
        <dbReference type="ARBA" id="ARBA00022768"/>
    </source>
</evidence>
<dbReference type="Pfam" id="PF00009">
    <property type="entry name" value="GTP_EFTU"/>
    <property type="match status" value="1"/>
</dbReference>
<dbReference type="SUPFAM" id="SSF52540">
    <property type="entry name" value="P-loop containing nucleoside triphosphate hydrolases"/>
    <property type="match status" value="1"/>
</dbReference>